<protein>
    <submittedName>
        <fullName evidence="1">Uncharacterized protein</fullName>
    </submittedName>
</protein>
<proteinExistence type="predicted"/>
<reference evidence="2" key="1">
    <citation type="submission" date="2016-10" db="EMBL/GenBank/DDBJ databases">
        <authorList>
            <person name="Varghese N."/>
            <person name="Submissions S."/>
        </authorList>
    </citation>
    <scope>NUCLEOTIDE SEQUENCE [LARGE SCALE GENOMIC DNA]</scope>
    <source>
        <strain evidence="2">DSM 25730</strain>
    </source>
</reference>
<dbReference type="Proteomes" id="UP000199439">
    <property type="component" value="Unassembled WGS sequence"/>
</dbReference>
<dbReference type="EMBL" id="FOMI01000012">
    <property type="protein sequence ID" value="SFD39823.1"/>
    <property type="molecule type" value="Genomic_DNA"/>
</dbReference>
<evidence type="ECO:0000313" key="2">
    <source>
        <dbReference type="Proteomes" id="UP000199439"/>
    </source>
</evidence>
<dbReference type="AlphaFoldDB" id="A0A1I1S7L8"/>
<organism evidence="1 2">
    <name type="scientific">Algibacter pectinivorans</name>
    <dbReference type="NCBI Taxonomy" id="870482"/>
    <lineage>
        <taxon>Bacteria</taxon>
        <taxon>Pseudomonadati</taxon>
        <taxon>Bacteroidota</taxon>
        <taxon>Flavobacteriia</taxon>
        <taxon>Flavobacteriales</taxon>
        <taxon>Flavobacteriaceae</taxon>
        <taxon>Algibacter</taxon>
    </lineage>
</organism>
<sequence length="671" mass="77334">MKTKLCTFLFFTLFNIVFSQGGKNTASLKGEKSESQKEQVTNTEKPKAPAKLTLIKTLKIEDSVFEFRIDSKDATFDMQICKTEDCKKSVEYLKDMDPKTFVFAVKLNLNNEFGIDLISESSSIGTQYNDSIQKILEKVKTHDEKEIRKELSEAKNILRRIDTAEDNYSGQLILNIDKNIPYQITHYKLKLKKLKERLNEESVINNNIQNLSTKDEAAFMALDREPVMYQYLTIKAEEGKKAFIEDETIKGKFENTTLAYYQVLSQRTESSKYCCKDFKSETSNGTGNLKVTSATVQFFNNKAATIKIRAKLNESIDLIFINSDFSVPIRYFNIYGSRVSTFMPEKDDFGQRTKIEIDYNDVFDFLNYKDSYSYSVANDKMELYKDKEGKSTHMAKVKERRFFDFFSAIIYSDLMGFNTESPNSLVNAQARILLPINLLNWKKLSFFRQLTAVTNFSMQNSFDDENRFINIKDEEQFNNFDLLRKNNLYGKLSVEVLTHEAKGFFTNIGLGYSAGFYRTGFKLTNIVDNEEDKIFTKQLFSIAHGPYLNFEIRPQSNFGADITFSLEDLNYAGDEKFNDASFSESLITNKGKDHFGMPYNLLNLEANFYWLTNPKTSVGGVYAKLGSYFHTNTNSIYPQFMVGYATNLTSFVDKFQSKKPIPAEEEETKKE</sequence>
<accession>A0A1I1S7L8</accession>
<keyword evidence="2" id="KW-1185">Reference proteome</keyword>
<name>A0A1I1S7L8_9FLAO</name>
<dbReference type="RefSeq" id="WP_092853642.1">
    <property type="nucleotide sequence ID" value="NZ_FOMI01000012.1"/>
</dbReference>
<dbReference type="STRING" id="870482.SAMN04487987_11251"/>
<dbReference type="OrthoDB" id="1431446at2"/>
<gene>
    <name evidence="1" type="ORF">SAMN04487987_11251</name>
</gene>
<evidence type="ECO:0000313" key="1">
    <source>
        <dbReference type="EMBL" id="SFD39823.1"/>
    </source>
</evidence>